<reference evidence="2" key="1">
    <citation type="submission" date="2022-04" db="EMBL/GenBank/DDBJ databases">
        <title>Carnegiea gigantea Genome sequencing and assembly v2.</title>
        <authorList>
            <person name="Copetti D."/>
            <person name="Sanderson M.J."/>
            <person name="Burquez A."/>
            <person name="Wojciechowski M.F."/>
        </authorList>
    </citation>
    <scope>NUCLEOTIDE SEQUENCE</scope>
    <source>
        <strain evidence="2">SGP5-SGP5p</strain>
        <tissue evidence="2">Aerial part</tissue>
    </source>
</reference>
<dbReference type="Proteomes" id="UP001153076">
    <property type="component" value="Unassembled WGS sequence"/>
</dbReference>
<evidence type="ECO:0000313" key="2">
    <source>
        <dbReference type="EMBL" id="KAJ8429238.1"/>
    </source>
</evidence>
<name>A0A9Q1Q4U4_9CARY</name>
<accession>A0A9Q1Q4U4</accession>
<evidence type="ECO:0000256" key="1">
    <source>
        <dbReference type="SAM" id="MobiDB-lite"/>
    </source>
</evidence>
<keyword evidence="3" id="KW-1185">Reference proteome</keyword>
<dbReference type="AlphaFoldDB" id="A0A9Q1Q4U4"/>
<feature type="region of interest" description="Disordered" evidence="1">
    <location>
        <begin position="99"/>
        <end position="119"/>
    </location>
</feature>
<protein>
    <submittedName>
        <fullName evidence="2">Uncharacterized protein</fullName>
    </submittedName>
</protein>
<gene>
    <name evidence="2" type="ORF">Cgig2_026274</name>
</gene>
<organism evidence="2 3">
    <name type="scientific">Carnegiea gigantea</name>
    <dbReference type="NCBI Taxonomy" id="171969"/>
    <lineage>
        <taxon>Eukaryota</taxon>
        <taxon>Viridiplantae</taxon>
        <taxon>Streptophyta</taxon>
        <taxon>Embryophyta</taxon>
        <taxon>Tracheophyta</taxon>
        <taxon>Spermatophyta</taxon>
        <taxon>Magnoliopsida</taxon>
        <taxon>eudicotyledons</taxon>
        <taxon>Gunneridae</taxon>
        <taxon>Pentapetalae</taxon>
        <taxon>Caryophyllales</taxon>
        <taxon>Cactineae</taxon>
        <taxon>Cactaceae</taxon>
        <taxon>Cactoideae</taxon>
        <taxon>Echinocereeae</taxon>
        <taxon>Carnegiea</taxon>
    </lineage>
</organism>
<evidence type="ECO:0000313" key="3">
    <source>
        <dbReference type="Proteomes" id="UP001153076"/>
    </source>
</evidence>
<dbReference type="EMBL" id="JAKOGI010000918">
    <property type="protein sequence ID" value="KAJ8429238.1"/>
    <property type="molecule type" value="Genomic_DNA"/>
</dbReference>
<proteinExistence type="predicted"/>
<sequence>MAFSRSLDTKAMSEFVVRRFQWDRWGKAFPLSPFPKDFRSLCLDFDFATAEQAAAQHEHPELPQVIFYARLLNEAERLGMLRGLRLRSLEVYDARFRPKGHSDESTRAGGQGKSSSGGATAEDEKLLAIACAVSMAFPPTHSMREVANYVRGAFT</sequence>
<comment type="caution">
    <text evidence="2">The sequence shown here is derived from an EMBL/GenBank/DDBJ whole genome shotgun (WGS) entry which is preliminary data.</text>
</comment>